<keyword evidence="7" id="KW-0677">Repeat</keyword>
<dbReference type="SUPFAM" id="SSF48239">
    <property type="entry name" value="Terpenoid cyclases/Protein prenyltransferases"/>
    <property type="match status" value="1"/>
</dbReference>
<dbReference type="Gene3D" id="3.40.640.10">
    <property type="entry name" value="Type I PLP-dependent aspartate aminotransferase-like (Major domain)"/>
    <property type="match status" value="1"/>
</dbReference>
<dbReference type="GO" id="GO:0030170">
    <property type="term" value="F:pyridoxal phosphate binding"/>
    <property type="evidence" value="ECO:0007669"/>
    <property type="project" value="InterPro"/>
</dbReference>
<evidence type="ECO:0000256" key="15">
    <source>
        <dbReference type="ARBA" id="ARBA00038302"/>
    </source>
</evidence>
<gene>
    <name evidence="21" type="ORF">TRICI_000271</name>
</gene>
<dbReference type="GO" id="GO:0008117">
    <property type="term" value="F:sphinganine-1-phosphate aldolase activity"/>
    <property type="evidence" value="ECO:0007669"/>
    <property type="project" value="UniProtKB-EC"/>
</dbReference>
<evidence type="ECO:0000256" key="18">
    <source>
        <dbReference type="ARBA" id="ARBA00047658"/>
    </source>
</evidence>
<reference evidence="21" key="1">
    <citation type="journal article" date="2019" name="G3 (Bethesda)">
        <title>Genome Assemblies of Two Rare Opportunistic Yeast Pathogens: Diutina rugosa (syn. Candida rugosa) and Trichomonascus ciferrii (syn. Candida ciferrii).</title>
        <authorList>
            <person name="Mixao V."/>
            <person name="Saus E."/>
            <person name="Hansen A.P."/>
            <person name="Lass-Florl C."/>
            <person name="Gabaldon T."/>
        </authorList>
    </citation>
    <scope>NUCLEOTIDE SEQUENCE</scope>
    <source>
        <strain evidence="21">CBS 4856</strain>
    </source>
</reference>
<dbReference type="InterPro" id="IPR050477">
    <property type="entry name" value="GrpII_AminoAcid_Decarb"/>
</dbReference>
<dbReference type="InterPro" id="IPR015422">
    <property type="entry name" value="PyrdxlP-dep_Trfase_small"/>
</dbReference>
<dbReference type="GO" id="GO:0030149">
    <property type="term" value="P:sphingolipid catabolic process"/>
    <property type="evidence" value="ECO:0007669"/>
    <property type="project" value="TreeGrafter"/>
</dbReference>
<comment type="cofactor">
    <cofactor evidence="1 19">
        <name>pyridoxal 5'-phosphate</name>
        <dbReference type="ChEBI" id="CHEBI:597326"/>
    </cofactor>
</comment>
<evidence type="ECO:0000256" key="5">
    <source>
        <dbReference type="ARBA" id="ARBA00012656"/>
    </source>
</evidence>
<evidence type="ECO:0000256" key="16">
    <source>
        <dbReference type="ARBA" id="ARBA00038965"/>
    </source>
</evidence>
<evidence type="ECO:0000256" key="4">
    <source>
        <dbReference type="ARBA" id="ARBA00004991"/>
    </source>
</evidence>
<dbReference type="VEuPathDB" id="FungiDB:TRICI_000271"/>
<dbReference type="Pfam" id="PF00432">
    <property type="entry name" value="Prenyltrans"/>
    <property type="match status" value="1"/>
</dbReference>
<dbReference type="GO" id="GO:0005789">
    <property type="term" value="C:endoplasmic reticulum membrane"/>
    <property type="evidence" value="ECO:0007669"/>
    <property type="project" value="UniProtKB-SubCell"/>
</dbReference>
<dbReference type="GO" id="GO:0004663">
    <property type="term" value="F:Rab geranylgeranyltransferase activity"/>
    <property type="evidence" value="ECO:0007669"/>
    <property type="project" value="UniProtKB-EC"/>
</dbReference>
<keyword evidence="12" id="KW-0443">Lipid metabolism</keyword>
<dbReference type="Gene3D" id="1.50.10.20">
    <property type="match status" value="1"/>
</dbReference>
<protein>
    <recommendedName>
        <fullName evidence="17">Sphingosine-1-phosphate aldolase</fullName>
        <ecNumber evidence="5">2.5.1.60</ecNumber>
        <ecNumber evidence="16">4.1.2.27</ecNumber>
    </recommendedName>
</protein>
<evidence type="ECO:0000256" key="11">
    <source>
        <dbReference type="ARBA" id="ARBA00022989"/>
    </source>
</evidence>
<dbReference type="Pfam" id="PF00282">
    <property type="entry name" value="Pyridoxal_deC"/>
    <property type="match status" value="1"/>
</dbReference>
<keyword evidence="22" id="KW-1185">Reference proteome</keyword>
<evidence type="ECO:0000313" key="21">
    <source>
        <dbReference type="EMBL" id="KAA8917578.1"/>
    </source>
</evidence>
<evidence type="ECO:0000256" key="17">
    <source>
        <dbReference type="ARBA" id="ARBA00042568"/>
    </source>
</evidence>
<dbReference type="InterPro" id="IPR002129">
    <property type="entry name" value="PyrdxlP-dep_de-COase"/>
</dbReference>
<keyword evidence="13" id="KW-0472">Membrane</keyword>
<keyword evidence="6" id="KW-0812">Transmembrane</keyword>
<dbReference type="EC" id="2.5.1.60" evidence="5"/>
<keyword evidence="11" id="KW-1133">Transmembrane helix</keyword>
<dbReference type="InterPro" id="IPR001330">
    <property type="entry name" value="Prenyltrans"/>
</dbReference>
<dbReference type="EMBL" id="SWFS01000026">
    <property type="protein sequence ID" value="KAA8917578.1"/>
    <property type="molecule type" value="Genomic_DNA"/>
</dbReference>
<evidence type="ECO:0000256" key="8">
    <source>
        <dbReference type="ARBA" id="ARBA00022824"/>
    </source>
</evidence>
<name>A0A642VDW9_9ASCO</name>
<keyword evidence="14" id="KW-0456">Lyase</keyword>
<keyword evidence="10" id="KW-0746">Sphingolipid metabolism</keyword>
<comment type="caution">
    <text evidence="21">The sequence shown here is derived from an EMBL/GenBank/DDBJ whole genome shotgun (WGS) entry which is preliminary data.</text>
</comment>
<evidence type="ECO:0000256" key="7">
    <source>
        <dbReference type="ARBA" id="ARBA00022737"/>
    </source>
</evidence>
<evidence type="ECO:0000256" key="14">
    <source>
        <dbReference type="ARBA" id="ARBA00023239"/>
    </source>
</evidence>
<dbReference type="Proteomes" id="UP000761534">
    <property type="component" value="Unassembled WGS sequence"/>
</dbReference>
<dbReference type="InterPro" id="IPR015421">
    <property type="entry name" value="PyrdxlP-dep_Trfase_major"/>
</dbReference>
<sequence length="957" mass="104078">MSTLGRDGELTGQLLGAARHFGSIVLDHYRQAGYLEIGSKDYSFESGVPPQNPGCGGLPTAKPNPGVCFLGHASRPPGHASLEAVDTVLFVLFVEASQSHGGAGGWPPANPNPGSSLQNKNPYRPVVCLDIILTNICSSRDIVFAVFVFRHLDRAQRVILGLGPVRAAQEGFRAVGRMVFGLIMKIPSVKAKVDKEVAEILEKVEADMIDRSLESYPELPQEGWTQERVSTVLDDLQNMKHSDYERGRVSGAVYHGGKDLLAVQADAYARYATANQLHPDVFPGVRKMESEVVSMVLKLFNAPETGCGTSTSGGTESLLLTCLAARQKAYEERGVTEPEIVAPVTIHAAFDKAAYYFKIKLVHAPIDSVTGRVDLASVRRLVNRNTVLIAGSAPNFPHGVIDDIEGLSEIAVKRGIPLHVDACLGSFVVPFLEEIGYSDGLPLFDFRVPGVTSISCDTHKYGFAPKGSSIIMYRDPEMRARQYFVSSDWSGGIYASPTLAGSRPGALMVGCWATLVSMGRSGYLQSAREIVDAAMQFRRAIESSDFPSLRVIGQPVGPVVAFTSDEINIYDLGDAMSKRGWHLASIQNPAALHIACTRLTVGHIDELLSDLKESVSELQKAGSTSASAQGTAALYGVAGSKKDELEYWFSEHLRMSGLYWGLTALDMMGAIDALPRDEVIAFVKSCQHSNGGFGAHPHHDSHLLYTLSAVQILLMEDALEDIDKDKVANYIASLQLDDGSFMGDEYGEIDTRFVFTAIQALSVLGKLSKIDTEKTSEWIKKCQNFDGGFGLIPGAESHAAQASRNHAGLMFLDSFGELTVNLAYTCVGTLSILGKLNEIDQDLLSWWLCERQVPEGGLNGRPEKKPDVCYSWWVLSCLGILGRLDWIDGSKLREFILNAQDTETGGIADREGDMPDVFHTVFGIAGLSLLGYENLQPIDPTYCLPQRVMNKVPKFNM</sequence>
<dbReference type="SUPFAM" id="SSF53383">
    <property type="entry name" value="PLP-dependent transferases"/>
    <property type="match status" value="1"/>
</dbReference>
<dbReference type="InterPro" id="IPR015424">
    <property type="entry name" value="PyrdxlP-dep_Trfase"/>
</dbReference>
<feature type="domain" description="Prenyltransferase alpha-alpha toroid" evidence="20">
    <location>
        <begin position="642"/>
        <end position="944"/>
    </location>
</feature>
<evidence type="ECO:0000313" key="22">
    <source>
        <dbReference type="Proteomes" id="UP000761534"/>
    </source>
</evidence>
<dbReference type="InterPro" id="IPR008930">
    <property type="entry name" value="Terpenoid_cyclase/PrenylTrfase"/>
</dbReference>
<dbReference type="OrthoDB" id="10254570at2759"/>
<evidence type="ECO:0000256" key="1">
    <source>
        <dbReference type="ARBA" id="ARBA00001933"/>
    </source>
</evidence>
<dbReference type="AlphaFoldDB" id="A0A642VDW9"/>
<dbReference type="PANTHER" id="PTHR42735:SF6">
    <property type="entry name" value="SPHINGOSINE-1-PHOSPHATE LYASE 1"/>
    <property type="match status" value="1"/>
</dbReference>
<comment type="pathway">
    <text evidence="3">Lipid metabolism; sphingolipid metabolism.</text>
</comment>
<comment type="similarity">
    <text evidence="15">Belongs to the group II decarboxylase family. Sphingosine-1-phosphate lyase subfamily.</text>
</comment>
<keyword evidence="8" id="KW-0256">Endoplasmic reticulum</keyword>
<evidence type="ECO:0000256" key="2">
    <source>
        <dbReference type="ARBA" id="ARBA00004389"/>
    </source>
</evidence>
<comment type="subcellular location">
    <subcellularLocation>
        <location evidence="2">Endoplasmic reticulum membrane</location>
        <topology evidence="2">Single-pass membrane protein</topology>
    </subcellularLocation>
</comment>
<evidence type="ECO:0000256" key="6">
    <source>
        <dbReference type="ARBA" id="ARBA00022692"/>
    </source>
</evidence>
<evidence type="ECO:0000256" key="10">
    <source>
        <dbReference type="ARBA" id="ARBA00022919"/>
    </source>
</evidence>
<evidence type="ECO:0000256" key="12">
    <source>
        <dbReference type="ARBA" id="ARBA00023098"/>
    </source>
</evidence>
<keyword evidence="9 19" id="KW-0663">Pyridoxal phosphate</keyword>
<accession>A0A642VDW9</accession>
<feature type="modified residue" description="N6-(pyridoxal phosphate)lysine" evidence="19">
    <location>
        <position position="460"/>
    </location>
</feature>
<dbReference type="Gene3D" id="3.90.1150.10">
    <property type="entry name" value="Aspartate Aminotransferase, domain 1"/>
    <property type="match status" value="1"/>
</dbReference>
<evidence type="ECO:0000259" key="20">
    <source>
        <dbReference type="Pfam" id="PF00432"/>
    </source>
</evidence>
<dbReference type="GO" id="GO:0019752">
    <property type="term" value="P:carboxylic acid metabolic process"/>
    <property type="evidence" value="ECO:0007669"/>
    <property type="project" value="InterPro"/>
</dbReference>
<evidence type="ECO:0000256" key="9">
    <source>
        <dbReference type="ARBA" id="ARBA00022898"/>
    </source>
</evidence>
<dbReference type="Gene3D" id="6.10.250.3090">
    <property type="match status" value="1"/>
</dbReference>
<organism evidence="21 22">
    <name type="scientific">Trichomonascus ciferrii</name>
    <dbReference type="NCBI Taxonomy" id="44093"/>
    <lineage>
        <taxon>Eukaryota</taxon>
        <taxon>Fungi</taxon>
        <taxon>Dikarya</taxon>
        <taxon>Ascomycota</taxon>
        <taxon>Saccharomycotina</taxon>
        <taxon>Dipodascomycetes</taxon>
        <taxon>Dipodascales</taxon>
        <taxon>Trichomonascaceae</taxon>
        <taxon>Trichomonascus</taxon>
        <taxon>Trichomonascus ciferrii complex</taxon>
    </lineage>
</organism>
<evidence type="ECO:0000256" key="19">
    <source>
        <dbReference type="PIRSR" id="PIRSR602129-50"/>
    </source>
</evidence>
<dbReference type="EC" id="4.1.2.27" evidence="16"/>
<comment type="catalytic activity">
    <reaction evidence="18">
        <text>geranylgeranyl diphosphate + L-cysteinyl-[protein] = S-geranylgeranyl-L-cysteinyl-[protein] + diphosphate</text>
        <dbReference type="Rhea" id="RHEA:21240"/>
        <dbReference type="Rhea" id="RHEA-COMP:10131"/>
        <dbReference type="Rhea" id="RHEA-COMP:11537"/>
        <dbReference type="ChEBI" id="CHEBI:29950"/>
        <dbReference type="ChEBI" id="CHEBI:33019"/>
        <dbReference type="ChEBI" id="CHEBI:57533"/>
        <dbReference type="ChEBI" id="CHEBI:86021"/>
        <dbReference type="EC" id="2.5.1.60"/>
    </reaction>
</comment>
<proteinExistence type="inferred from homology"/>
<dbReference type="PANTHER" id="PTHR42735">
    <property type="match status" value="1"/>
</dbReference>
<comment type="pathway">
    <text evidence="4">Sphingolipid metabolism.</text>
</comment>
<evidence type="ECO:0000256" key="13">
    <source>
        <dbReference type="ARBA" id="ARBA00023136"/>
    </source>
</evidence>
<evidence type="ECO:0000256" key="3">
    <source>
        <dbReference type="ARBA" id="ARBA00004760"/>
    </source>
</evidence>
<dbReference type="InterPro" id="IPR026873">
    <property type="entry name" value="Ptb1"/>
</dbReference>
<dbReference type="FunFam" id="3.40.640.10:FF:000020">
    <property type="entry name" value="sphingosine-1-phosphate lyase 1"/>
    <property type="match status" value="1"/>
</dbReference>
<dbReference type="CDD" id="cd02894">
    <property type="entry name" value="GGTase-II"/>
    <property type="match status" value="1"/>
</dbReference>